<dbReference type="RefSeq" id="WP_219842674.1">
    <property type="nucleotide sequence ID" value="NZ_CP021255.1"/>
</dbReference>
<evidence type="ECO:0000313" key="11">
    <source>
        <dbReference type="EMBL" id="AVD72043.1"/>
    </source>
</evidence>
<comment type="subcellular location">
    <subcellularLocation>
        <location evidence="9">Cell membrane</location>
        <topology evidence="9">Single-pass membrane protein</topology>
    </subcellularLocation>
    <subcellularLocation>
        <location evidence="1">Membrane</location>
        <topology evidence="1">Single-pass membrane protein</topology>
    </subcellularLocation>
</comment>
<accession>A0A2L1GQT4</accession>
<dbReference type="PANTHER" id="PTHR33162">
    <property type="entry name" value="SEC-INDEPENDENT PROTEIN TRANSLOCASE PROTEIN TATA, CHLOROPLASTIC"/>
    <property type="match status" value="1"/>
</dbReference>
<dbReference type="Pfam" id="PF02416">
    <property type="entry name" value="TatA_B_E"/>
    <property type="match status" value="1"/>
</dbReference>
<evidence type="ECO:0000256" key="9">
    <source>
        <dbReference type="HAMAP-Rule" id="MF_00237"/>
    </source>
</evidence>
<proteinExistence type="inferred from homology"/>
<dbReference type="Proteomes" id="UP000239867">
    <property type="component" value="Chromosome"/>
</dbReference>
<keyword evidence="2 9" id="KW-0813">Transport</keyword>
<feature type="compositionally biased region" description="Basic and acidic residues" evidence="10">
    <location>
        <begin position="148"/>
        <end position="157"/>
    </location>
</feature>
<keyword evidence="3 9" id="KW-1003">Cell membrane</keyword>
<keyword evidence="12" id="KW-1185">Reference proteome</keyword>
<evidence type="ECO:0000256" key="10">
    <source>
        <dbReference type="SAM" id="MobiDB-lite"/>
    </source>
</evidence>
<sequence>MFGIGLPEMIVIFAVALLVVGPEKLPELARSLAKGLFELKRTVNEVKGSFAEEEQAVNEVKDNLKNAAAELQKRVLLEENPPPPPWQNAARQQAASDSEARAGEPEAQADAEAILEAQAEAGKGAASPELVIDAELVAEAAAQPPADEPDKAKARQA</sequence>
<dbReference type="GO" id="GO:0033281">
    <property type="term" value="C:TAT protein transport complex"/>
    <property type="evidence" value="ECO:0007669"/>
    <property type="project" value="UniProtKB-UniRule"/>
</dbReference>
<evidence type="ECO:0000256" key="4">
    <source>
        <dbReference type="ARBA" id="ARBA00022692"/>
    </source>
</evidence>
<keyword evidence="7 9" id="KW-0811">Translocation</keyword>
<dbReference type="Gene3D" id="1.20.5.3310">
    <property type="match status" value="1"/>
</dbReference>
<dbReference type="PRINTS" id="PR01506">
    <property type="entry name" value="TATBPROTEIN"/>
</dbReference>
<comment type="similarity">
    <text evidence="9">Belongs to the TatB family.</text>
</comment>
<organism evidence="11 12">
    <name type="scientific">Desulfobulbus oralis</name>
    <dbReference type="NCBI Taxonomy" id="1986146"/>
    <lineage>
        <taxon>Bacteria</taxon>
        <taxon>Pseudomonadati</taxon>
        <taxon>Thermodesulfobacteriota</taxon>
        <taxon>Desulfobulbia</taxon>
        <taxon>Desulfobulbales</taxon>
        <taxon>Desulfobulbaceae</taxon>
        <taxon>Desulfobulbus</taxon>
    </lineage>
</organism>
<keyword evidence="8 9" id="KW-0472">Membrane</keyword>
<keyword evidence="5 9" id="KW-0653">Protein transport</keyword>
<keyword evidence="6 9" id="KW-1133">Transmembrane helix</keyword>
<gene>
    <name evidence="11" type="ORF">CAY53_11620</name>
</gene>
<evidence type="ECO:0000313" key="12">
    <source>
        <dbReference type="Proteomes" id="UP000239867"/>
    </source>
</evidence>
<feature type="compositionally biased region" description="Low complexity" evidence="10">
    <location>
        <begin position="133"/>
        <end position="145"/>
    </location>
</feature>
<keyword evidence="4 9" id="KW-0812">Transmembrane</keyword>
<evidence type="ECO:0000256" key="5">
    <source>
        <dbReference type="ARBA" id="ARBA00022927"/>
    </source>
</evidence>
<evidence type="ECO:0000256" key="2">
    <source>
        <dbReference type="ARBA" id="ARBA00022448"/>
    </source>
</evidence>
<feature type="region of interest" description="Disordered" evidence="10">
    <location>
        <begin position="77"/>
        <end position="157"/>
    </location>
</feature>
<evidence type="ECO:0000256" key="3">
    <source>
        <dbReference type="ARBA" id="ARBA00022475"/>
    </source>
</evidence>
<dbReference type="GO" id="GO:0008320">
    <property type="term" value="F:protein transmembrane transporter activity"/>
    <property type="evidence" value="ECO:0007669"/>
    <property type="project" value="UniProtKB-UniRule"/>
</dbReference>
<protein>
    <recommendedName>
        <fullName evidence="9">Sec-independent protein translocase protein TatB homolog</fullName>
    </recommendedName>
</protein>
<dbReference type="HAMAP" id="MF_00237">
    <property type="entry name" value="TatB"/>
    <property type="match status" value="1"/>
</dbReference>
<dbReference type="GO" id="GO:0043953">
    <property type="term" value="P:protein transport by the Tat complex"/>
    <property type="evidence" value="ECO:0007669"/>
    <property type="project" value="UniProtKB-UniRule"/>
</dbReference>
<evidence type="ECO:0000256" key="7">
    <source>
        <dbReference type="ARBA" id="ARBA00023010"/>
    </source>
</evidence>
<reference evidence="11 12" key="1">
    <citation type="journal article" date="2018" name="MBio">
        <title>Insights into the evolution of host association through the isolation and characterization of a novel human periodontal pathobiont, Desulfobulbus oralis.</title>
        <authorList>
            <person name="Cross K.L."/>
            <person name="Chirania P."/>
            <person name="Xiong W."/>
            <person name="Beall C.J."/>
            <person name="Elkins J.G."/>
            <person name="Giannone R.J."/>
            <person name="Griffen A.L."/>
            <person name="Guss A.M."/>
            <person name="Hettich R.L."/>
            <person name="Joshi S.S."/>
            <person name="Mokrzan E.M."/>
            <person name="Martin R.K."/>
            <person name="Zhulin I.B."/>
            <person name="Leys E.J."/>
            <person name="Podar M."/>
        </authorList>
    </citation>
    <scope>NUCLEOTIDE SEQUENCE [LARGE SCALE GENOMIC DNA]</scope>
    <source>
        <strain evidence="11 12">ORNL</strain>
    </source>
</reference>
<dbReference type="PANTHER" id="PTHR33162:SF1">
    <property type="entry name" value="SEC-INDEPENDENT PROTEIN TRANSLOCASE PROTEIN TATA, CHLOROPLASTIC"/>
    <property type="match status" value="1"/>
</dbReference>
<dbReference type="InterPro" id="IPR018448">
    <property type="entry name" value="TatB"/>
</dbReference>
<dbReference type="EMBL" id="CP021255">
    <property type="protein sequence ID" value="AVD72043.1"/>
    <property type="molecule type" value="Genomic_DNA"/>
</dbReference>
<evidence type="ECO:0000256" key="8">
    <source>
        <dbReference type="ARBA" id="ARBA00023136"/>
    </source>
</evidence>
<name>A0A2L1GQT4_9BACT</name>
<evidence type="ECO:0000256" key="1">
    <source>
        <dbReference type="ARBA" id="ARBA00004167"/>
    </source>
</evidence>
<evidence type="ECO:0000256" key="6">
    <source>
        <dbReference type="ARBA" id="ARBA00022989"/>
    </source>
</evidence>
<dbReference type="AlphaFoldDB" id="A0A2L1GQT4"/>
<dbReference type="KEGG" id="deo:CAY53_11620"/>
<dbReference type="InterPro" id="IPR003369">
    <property type="entry name" value="TatA/B/E"/>
</dbReference>